<accession>A0A4V3XBF0</accession>
<sequence>MERTSYAERVFYVPELLRSILSFADAHSQSRCARVCKKWSNIALDVLWRELRSPTPLISLLSPLRPGREFQVTESYPATLEFERSIRVDDWRNLEPYARRVRHLRLALLTSLSTRVFTEMAQKRPTLAILPNLTRLTVYCNTSLKHLEHSLLFMSESITELELTLPVQASWALEDGPAEFFEEVIARVPRLRVFDMKVPNSSDWSVTKIESSLTAFLSTARELKTFISPLYFATSSVITALSQLPSLGTIQFELPEEQGRGSRHDVISFAPKLSAGSFPALFDLSLTATFEDTARFFNMDFAPLHLTVLFVHSPQLETSEQLRNLLVVLSQQCQQLTRLYLDSIPFAVHGSLRDNNGVVLDKVTLLTLLPLRDFPNLTTFAISYHSPFQLDDSDVEAIVADWPTLEELDLCSDPYPLEPSRLTLRLLTILAKHCPKLRSLSLYIDTSGANKLALSLSDSSLDDSFIFPARLSYLASLNFGTSPLDHADVRGTSLYLSALLPRTCNLEQLYGITWNVGISEIHGGISLGSDLPLPFAWEEVSKAVPLLIEAREQERERTRELEKEARDLRMRVAFFEEQSRFLMVNPSGLGDMRVSVLSDCLKNIVNAEKRGKRQVLIRPSSKVIVKYLSVMQRHGYIGEFELIDDHRAGKIVVQLNGRLNKTGVISPRYNVQVTQIESWVNLLLPSRGFGKIILTTSSGILDHEEARRKNVVIRGGPGPAHLIDHVCTGTSTTQENRSLLLLFLLLKLFNLMENNNCNRVFDATELRERVFFFADDITLATCARVCSQWTKSALALLWTEMDKLEPFFAVLTPLHRIVRQENHKREVIKAMRAASVTDWYRFLEYGRRIRRFIINSPTIQEYGANVLNEITRRRPLLSLTTNLRELIIMPTDDNNVPALLDTVLLLLHETLRSLTLFVPQSPTVASTFLAHVFLRIPHLKELTIKSTLPVAVFEKAMVDMLSQLKDLRCISLPTYALTPMLISELSTIPSLETISINDDMCCVISPQIYLTSIVDELNFLSLTNLEVAATFSDLATLVTSASFKNLTALRFQAVSLENVSSLRTLLECTSDTYPELFSLIIETIPHGFSFQKYAFIELERKSMTVIHSDLQPLLSMRRLKRLFLTWPTPFSFANCELESFVSGLPLIENLSLNSCPVVIDSPSSLTLEVFPAIAKHCPKLRHLALYLNTITITDYISRIASPFDSEDDWKSYTFADLESLDLGISPMYQDAQYLATYLSKLLPVSCLVTAPDCEWFPDVREAVSQEYGSDYNQGRWSHRYKDVAAQVLPLIKARVEERNNAQARIEILKDRIRELEALLLPSSL</sequence>
<dbReference type="Gene3D" id="1.20.1280.50">
    <property type="match status" value="1"/>
</dbReference>
<evidence type="ECO:0000259" key="5">
    <source>
        <dbReference type="Pfam" id="PF12937"/>
    </source>
</evidence>
<feature type="coiled-coil region" evidence="4">
    <location>
        <begin position="551"/>
        <end position="578"/>
    </location>
</feature>
<dbReference type="InterPro" id="IPR035987">
    <property type="entry name" value="Ribosomal_uS8_sf"/>
</dbReference>
<dbReference type="InterPro" id="IPR001810">
    <property type="entry name" value="F-box_dom"/>
</dbReference>
<dbReference type="Gene3D" id="3.30.1490.10">
    <property type="match status" value="1"/>
</dbReference>
<dbReference type="PROSITE" id="PS00053">
    <property type="entry name" value="RIBOSOMAL_S8"/>
    <property type="match status" value="1"/>
</dbReference>
<name>A0A4V3XBF0_9AGAM</name>
<keyword evidence="3" id="KW-0687">Ribonucleoprotein</keyword>
<dbReference type="Proteomes" id="UP000308199">
    <property type="component" value="Unassembled WGS sequence"/>
</dbReference>
<keyword evidence="2" id="KW-0689">Ribosomal protein</keyword>
<evidence type="ECO:0000256" key="3">
    <source>
        <dbReference type="ARBA" id="ARBA00023274"/>
    </source>
</evidence>
<evidence type="ECO:0000256" key="4">
    <source>
        <dbReference type="SAM" id="Coils"/>
    </source>
</evidence>
<dbReference type="GO" id="GO:0003735">
    <property type="term" value="F:structural constituent of ribosome"/>
    <property type="evidence" value="ECO:0007669"/>
    <property type="project" value="InterPro"/>
</dbReference>
<feature type="coiled-coil region" evidence="4">
    <location>
        <begin position="1291"/>
        <end position="1318"/>
    </location>
</feature>
<dbReference type="InterPro" id="IPR032675">
    <property type="entry name" value="LRR_dom_sf"/>
</dbReference>
<dbReference type="GO" id="GO:0006412">
    <property type="term" value="P:translation"/>
    <property type="evidence" value="ECO:0007669"/>
    <property type="project" value="InterPro"/>
</dbReference>
<dbReference type="Pfam" id="PF12937">
    <property type="entry name" value="F-box-like"/>
    <property type="match status" value="1"/>
</dbReference>
<comment type="caution">
    <text evidence="6">The sequence shown here is derived from an EMBL/GenBank/DDBJ whole genome shotgun (WGS) entry which is preliminary data.</text>
</comment>
<keyword evidence="7" id="KW-1185">Reference proteome</keyword>
<dbReference type="Gene3D" id="3.30.1370.30">
    <property type="match status" value="1"/>
</dbReference>
<dbReference type="PANTHER" id="PTHR11758">
    <property type="entry name" value="40S RIBOSOMAL PROTEIN S15A"/>
    <property type="match status" value="1"/>
</dbReference>
<dbReference type="SUPFAM" id="SSF52047">
    <property type="entry name" value="RNI-like"/>
    <property type="match status" value="2"/>
</dbReference>
<dbReference type="NCBIfam" id="NF003115">
    <property type="entry name" value="PRK04034.1"/>
    <property type="match status" value="1"/>
</dbReference>
<dbReference type="InterPro" id="IPR000630">
    <property type="entry name" value="Ribosomal_uS8"/>
</dbReference>
<dbReference type="EMBL" id="SGPK01000580">
    <property type="protein sequence ID" value="THH01643.1"/>
    <property type="molecule type" value="Genomic_DNA"/>
</dbReference>
<dbReference type="FunFam" id="3.30.1370.30:FF:000001">
    <property type="entry name" value="40S ribosomal protein S15a"/>
    <property type="match status" value="1"/>
</dbReference>
<keyword evidence="4" id="KW-0175">Coiled coil</keyword>
<evidence type="ECO:0000313" key="7">
    <source>
        <dbReference type="Proteomes" id="UP000308199"/>
    </source>
</evidence>
<dbReference type="InterPro" id="IPR036047">
    <property type="entry name" value="F-box-like_dom_sf"/>
</dbReference>
<organism evidence="6 7">
    <name type="scientific">Phellinidium pouzarii</name>
    <dbReference type="NCBI Taxonomy" id="167371"/>
    <lineage>
        <taxon>Eukaryota</taxon>
        <taxon>Fungi</taxon>
        <taxon>Dikarya</taxon>
        <taxon>Basidiomycota</taxon>
        <taxon>Agaricomycotina</taxon>
        <taxon>Agaricomycetes</taxon>
        <taxon>Hymenochaetales</taxon>
        <taxon>Hymenochaetaceae</taxon>
        <taxon>Phellinidium</taxon>
    </lineage>
</organism>
<feature type="domain" description="F-box" evidence="5">
    <location>
        <begin position="14"/>
        <end position="51"/>
    </location>
</feature>
<gene>
    <name evidence="6" type="ORF">EW145_g6874</name>
</gene>
<evidence type="ECO:0000313" key="6">
    <source>
        <dbReference type="EMBL" id="THH01643.1"/>
    </source>
</evidence>
<evidence type="ECO:0000256" key="2">
    <source>
        <dbReference type="ARBA" id="ARBA00022980"/>
    </source>
</evidence>
<reference evidence="6 7" key="1">
    <citation type="submission" date="2019-02" db="EMBL/GenBank/DDBJ databases">
        <title>Genome sequencing of the rare red list fungi Phellinidium pouzarii.</title>
        <authorList>
            <person name="Buettner E."/>
            <person name="Kellner H."/>
        </authorList>
    </citation>
    <scope>NUCLEOTIDE SEQUENCE [LARGE SCALE GENOMIC DNA]</scope>
    <source>
        <strain evidence="6 7">DSM 108285</strain>
    </source>
</reference>
<dbReference type="SUPFAM" id="SSF81383">
    <property type="entry name" value="F-box domain"/>
    <property type="match status" value="1"/>
</dbReference>
<protein>
    <recommendedName>
        <fullName evidence="5">F-box domain-containing protein</fullName>
    </recommendedName>
</protein>
<comment type="similarity">
    <text evidence="1">Belongs to the universal ribosomal protein uS8 family.</text>
</comment>
<dbReference type="SUPFAM" id="SSF56047">
    <property type="entry name" value="Ribosomal protein S8"/>
    <property type="match status" value="1"/>
</dbReference>
<dbReference type="InterPro" id="IPR047863">
    <property type="entry name" value="Ribosomal_uS8_CS"/>
</dbReference>
<evidence type="ECO:0000256" key="1">
    <source>
        <dbReference type="ARBA" id="ARBA00006471"/>
    </source>
</evidence>
<dbReference type="Pfam" id="PF00410">
    <property type="entry name" value="Ribosomal_S8"/>
    <property type="match status" value="1"/>
</dbReference>
<dbReference type="Gene3D" id="3.80.10.10">
    <property type="entry name" value="Ribonuclease Inhibitor"/>
    <property type="match status" value="2"/>
</dbReference>
<dbReference type="OrthoDB" id="10250260at2759"/>
<dbReference type="GO" id="GO:0022627">
    <property type="term" value="C:cytosolic small ribosomal subunit"/>
    <property type="evidence" value="ECO:0007669"/>
    <property type="project" value="UniProtKB-ARBA"/>
</dbReference>
<dbReference type="FunFam" id="3.30.1490.10:FF:000002">
    <property type="entry name" value="40S ribosomal protein S15a"/>
    <property type="match status" value="1"/>
</dbReference>
<proteinExistence type="inferred from homology"/>